<feature type="transmembrane region" description="Helical" evidence="7">
    <location>
        <begin position="286"/>
        <end position="308"/>
    </location>
</feature>
<feature type="transmembrane region" description="Helical" evidence="7">
    <location>
        <begin position="218"/>
        <end position="238"/>
    </location>
</feature>
<feature type="transmembrane region" description="Helical" evidence="7">
    <location>
        <begin position="83"/>
        <end position="102"/>
    </location>
</feature>
<evidence type="ECO:0000256" key="4">
    <source>
        <dbReference type="ARBA" id="ARBA00022692"/>
    </source>
</evidence>
<feature type="transmembrane region" description="Helical" evidence="7">
    <location>
        <begin position="9"/>
        <end position="29"/>
    </location>
</feature>
<reference evidence="9" key="1">
    <citation type="submission" date="2020-10" db="EMBL/GenBank/DDBJ databases">
        <authorList>
            <person name="Gilroy R."/>
        </authorList>
    </citation>
    <scope>NUCLEOTIDE SEQUENCE</scope>
    <source>
        <strain evidence="9">USAMLcec3-3695</strain>
    </source>
</reference>
<comment type="similarity">
    <text evidence="2">Belongs to the acyltransferase 3 family.</text>
</comment>
<evidence type="ECO:0000256" key="3">
    <source>
        <dbReference type="ARBA" id="ARBA00022475"/>
    </source>
</evidence>
<evidence type="ECO:0000313" key="9">
    <source>
        <dbReference type="EMBL" id="HIU57361.1"/>
    </source>
</evidence>
<feature type="transmembrane region" description="Helical" evidence="7">
    <location>
        <begin position="320"/>
        <end position="344"/>
    </location>
</feature>
<comment type="caution">
    <text evidence="9">The sequence shown here is derived from an EMBL/GenBank/DDBJ whole genome shotgun (WGS) entry which is preliminary data.</text>
</comment>
<reference evidence="9" key="2">
    <citation type="journal article" date="2021" name="PeerJ">
        <title>Extensive microbial diversity within the chicken gut microbiome revealed by metagenomics and culture.</title>
        <authorList>
            <person name="Gilroy R."/>
            <person name="Ravi A."/>
            <person name="Getino M."/>
            <person name="Pursley I."/>
            <person name="Horton D.L."/>
            <person name="Alikhan N.F."/>
            <person name="Baker D."/>
            <person name="Gharbi K."/>
            <person name="Hall N."/>
            <person name="Watson M."/>
            <person name="Adriaenssens E.M."/>
            <person name="Foster-Nyarko E."/>
            <person name="Jarju S."/>
            <person name="Secka A."/>
            <person name="Antonio M."/>
            <person name="Oren A."/>
            <person name="Chaudhuri R.R."/>
            <person name="La Ragione R."/>
            <person name="Hildebrand F."/>
            <person name="Pallen M.J."/>
        </authorList>
    </citation>
    <scope>NUCLEOTIDE SEQUENCE</scope>
    <source>
        <strain evidence="9">USAMLcec3-3695</strain>
    </source>
</reference>
<gene>
    <name evidence="9" type="ORF">IAA61_06065</name>
</gene>
<keyword evidence="9" id="KW-0808">Transferase</keyword>
<dbReference type="GO" id="GO:0005886">
    <property type="term" value="C:plasma membrane"/>
    <property type="evidence" value="ECO:0007669"/>
    <property type="project" value="UniProtKB-SubCell"/>
</dbReference>
<name>A0A9D1MBS6_9FIRM</name>
<protein>
    <submittedName>
        <fullName evidence="9">Acyltransferase</fullName>
    </submittedName>
</protein>
<dbReference type="Proteomes" id="UP000824109">
    <property type="component" value="Unassembled WGS sequence"/>
</dbReference>
<feature type="transmembrane region" description="Helical" evidence="7">
    <location>
        <begin position="122"/>
        <end position="142"/>
    </location>
</feature>
<keyword evidence="9" id="KW-0012">Acyltransferase</keyword>
<keyword evidence="5 7" id="KW-1133">Transmembrane helix</keyword>
<feature type="transmembrane region" description="Helical" evidence="7">
    <location>
        <begin position="41"/>
        <end position="62"/>
    </location>
</feature>
<keyword evidence="6 7" id="KW-0472">Membrane</keyword>
<dbReference type="PANTHER" id="PTHR40074">
    <property type="entry name" value="O-ACETYLTRANSFERASE WECH"/>
    <property type="match status" value="1"/>
</dbReference>
<evidence type="ECO:0000259" key="8">
    <source>
        <dbReference type="Pfam" id="PF01757"/>
    </source>
</evidence>
<evidence type="ECO:0000256" key="7">
    <source>
        <dbReference type="SAM" id="Phobius"/>
    </source>
</evidence>
<feature type="domain" description="Acyltransferase 3" evidence="8">
    <location>
        <begin position="13"/>
        <end position="335"/>
    </location>
</feature>
<keyword evidence="4 7" id="KW-0812">Transmembrane</keyword>
<evidence type="ECO:0000256" key="2">
    <source>
        <dbReference type="ARBA" id="ARBA00007400"/>
    </source>
</evidence>
<dbReference type="GO" id="GO:0016413">
    <property type="term" value="F:O-acetyltransferase activity"/>
    <property type="evidence" value="ECO:0007669"/>
    <property type="project" value="TreeGrafter"/>
</dbReference>
<evidence type="ECO:0000256" key="5">
    <source>
        <dbReference type="ARBA" id="ARBA00022989"/>
    </source>
</evidence>
<dbReference type="EMBL" id="DVNB01000064">
    <property type="protein sequence ID" value="HIU57361.1"/>
    <property type="molecule type" value="Genomic_DNA"/>
</dbReference>
<dbReference type="AlphaFoldDB" id="A0A9D1MBS6"/>
<evidence type="ECO:0000256" key="1">
    <source>
        <dbReference type="ARBA" id="ARBA00004651"/>
    </source>
</evidence>
<dbReference type="PANTHER" id="PTHR40074:SF2">
    <property type="entry name" value="O-ACETYLTRANSFERASE WECH"/>
    <property type="match status" value="1"/>
</dbReference>
<feature type="transmembrane region" description="Helical" evidence="7">
    <location>
        <begin position="154"/>
        <end position="173"/>
    </location>
</feature>
<sequence>MKKRKTEISLFNALLAMIVVLIHLMSAPMAELPPEVPLYKAFLAVWRLCSFVVQAFIFLSAVKTFLGGKSENYGKFLLKRLRTVILPYIAAVFIYYLYFVYIEEYFPFKWSDYLGYLVRGDMAAQFYFVIVIAEFYLLYPLWKHAAAKWRPAAVIIASAAVNIVLGAYSYYWLDKFFNGYVFTFGDRLFTTYIMYWTGGMYAGIYYDKFTKFITKYRPALCAAFVLTAIVDVVTLYMQKYGRIPPLHLDMIHSLYCVSAILFGMSLMYAAREKKIPGAAAADRASYYVYLFHVLFIFWLDKVIMPIVISETGLSSTTLTFAVRAVMTYILCIALIAVNQIIYLIRSKLKNARSRKTAG</sequence>
<feature type="transmembrane region" description="Helical" evidence="7">
    <location>
        <begin position="250"/>
        <end position="270"/>
    </location>
</feature>
<organism evidence="9 10">
    <name type="scientific">Candidatus Ornithomonoglobus merdipullorum</name>
    <dbReference type="NCBI Taxonomy" id="2840895"/>
    <lineage>
        <taxon>Bacteria</taxon>
        <taxon>Bacillati</taxon>
        <taxon>Bacillota</taxon>
        <taxon>Clostridia</taxon>
        <taxon>Candidatus Ornithomonoglobus</taxon>
    </lineage>
</organism>
<dbReference type="Pfam" id="PF01757">
    <property type="entry name" value="Acyl_transf_3"/>
    <property type="match status" value="1"/>
</dbReference>
<dbReference type="InterPro" id="IPR002656">
    <property type="entry name" value="Acyl_transf_3_dom"/>
</dbReference>
<accession>A0A9D1MBS6</accession>
<evidence type="ECO:0000313" key="10">
    <source>
        <dbReference type="Proteomes" id="UP000824109"/>
    </source>
</evidence>
<feature type="transmembrane region" description="Helical" evidence="7">
    <location>
        <begin position="188"/>
        <end position="206"/>
    </location>
</feature>
<comment type="subcellular location">
    <subcellularLocation>
        <location evidence="1">Cell membrane</location>
        <topology evidence="1">Multi-pass membrane protein</topology>
    </subcellularLocation>
</comment>
<dbReference type="GO" id="GO:0009246">
    <property type="term" value="P:enterobacterial common antigen biosynthetic process"/>
    <property type="evidence" value="ECO:0007669"/>
    <property type="project" value="TreeGrafter"/>
</dbReference>
<proteinExistence type="inferred from homology"/>
<keyword evidence="3" id="KW-1003">Cell membrane</keyword>
<evidence type="ECO:0000256" key="6">
    <source>
        <dbReference type="ARBA" id="ARBA00023136"/>
    </source>
</evidence>